<dbReference type="KEGG" id="pti:PHATRDRAFT_41496"/>
<proteinExistence type="inferred from homology"/>
<name>B7GED6_PHATC</name>
<dbReference type="SUPFAM" id="SSF56752">
    <property type="entry name" value="D-aminoacid aminotransferase-like PLP-dependent enzymes"/>
    <property type="match status" value="1"/>
</dbReference>
<evidence type="ECO:0000256" key="1">
    <source>
        <dbReference type="ARBA" id="ARBA00001933"/>
    </source>
</evidence>
<dbReference type="PaxDb" id="2850-Phatr41496"/>
<accession>B7GED6</accession>
<dbReference type="EMBL" id="CM000632">
    <property type="protein sequence ID" value="EEC43085.1"/>
    <property type="molecule type" value="Genomic_DNA"/>
</dbReference>
<comment type="similarity">
    <text evidence="2">Belongs to the class-IV pyridoxal-phosphate-dependent aminotransferase family.</text>
</comment>
<dbReference type="GO" id="GO:0004084">
    <property type="term" value="F:branched-chain-amino-acid transaminase activity"/>
    <property type="evidence" value="ECO:0007669"/>
    <property type="project" value="InterPro"/>
</dbReference>
<dbReference type="PANTHER" id="PTHR42825">
    <property type="entry name" value="AMINO ACID AMINOTRANSFERASE"/>
    <property type="match status" value="1"/>
</dbReference>
<dbReference type="InterPro" id="IPR043131">
    <property type="entry name" value="BCAT-like_N"/>
</dbReference>
<reference evidence="4 5" key="1">
    <citation type="journal article" date="2008" name="Nature">
        <title>The Phaeodactylum genome reveals the evolutionary history of diatom genomes.</title>
        <authorList>
            <person name="Bowler C."/>
            <person name="Allen A.E."/>
            <person name="Badger J.H."/>
            <person name="Grimwood J."/>
            <person name="Jabbari K."/>
            <person name="Kuo A."/>
            <person name="Maheswari U."/>
            <person name="Martens C."/>
            <person name="Maumus F."/>
            <person name="Otillar R.P."/>
            <person name="Rayko E."/>
            <person name="Salamov A."/>
            <person name="Vandepoele K."/>
            <person name="Beszteri B."/>
            <person name="Gruber A."/>
            <person name="Heijde M."/>
            <person name="Katinka M."/>
            <person name="Mock T."/>
            <person name="Valentin K."/>
            <person name="Verret F."/>
            <person name="Berges J.A."/>
            <person name="Brownlee C."/>
            <person name="Cadoret J.P."/>
            <person name="Chiovitti A."/>
            <person name="Choi C.J."/>
            <person name="Coesel S."/>
            <person name="De Martino A."/>
            <person name="Detter J.C."/>
            <person name="Durkin C."/>
            <person name="Falciatore A."/>
            <person name="Fournet J."/>
            <person name="Haruta M."/>
            <person name="Huysman M.J."/>
            <person name="Jenkins B.D."/>
            <person name="Jiroutova K."/>
            <person name="Jorgensen R.E."/>
            <person name="Joubert Y."/>
            <person name="Kaplan A."/>
            <person name="Kroger N."/>
            <person name="Kroth P.G."/>
            <person name="La Roche J."/>
            <person name="Lindquist E."/>
            <person name="Lommer M."/>
            <person name="Martin-Jezequel V."/>
            <person name="Lopez P.J."/>
            <person name="Lucas S."/>
            <person name="Mangogna M."/>
            <person name="McGinnis K."/>
            <person name="Medlin L.K."/>
            <person name="Montsant A."/>
            <person name="Oudot-Le Secq M.P."/>
            <person name="Napoli C."/>
            <person name="Obornik M."/>
            <person name="Parker M.S."/>
            <person name="Petit J.L."/>
            <person name="Porcel B.M."/>
            <person name="Poulsen N."/>
            <person name="Robison M."/>
            <person name="Rychlewski L."/>
            <person name="Rynearson T.A."/>
            <person name="Schmutz J."/>
            <person name="Shapiro H."/>
            <person name="Siaut M."/>
            <person name="Stanley M."/>
            <person name="Sussman M.R."/>
            <person name="Taylor A.R."/>
            <person name="Vardi A."/>
            <person name="von Dassow P."/>
            <person name="Vyverman W."/>
            <person name="Willis A."/>
            <person name="Wyrwicz L.S."/>
            <person name="Rokhsar D.S."/>
            <person name="Weissenbach J."/>
            <person name="Armbrust E.V."/>
            <person name="Green B.R."/>
            <person name="Van de Peer Y."/>
            <person name="Grigoriev I.V."/>
        </authorList>
    </citation>
    <scope>NUCLEOTIDE SEQUENCE [LARGE SCALE GENOMIC DNA]</scope>
    <source>
        <strain evidence="4 5">CCAP 1055/1</strain>
    </source>
</reference>
<dbReference type="STRING" id="556484.B7GED6"/>
<dbReference type="GO" id="GO:0009081">
    <property type="term" value="P:branched-chain amino acid metabolic process"/>
    <property type="evidence" value="ECO:0007669"/>
    <property type="project" value="InterPro"/>
</dbReference>
<dbReference type="AlphaFoldDB" id="B7GED6"/>
<reference evidence="5" key="2">
    <citation type="submission" date="2008-08" db="EMBL/GenBank/DDBJ databases">
        <authorList>
            <consortium name="Diatom Consortium"/>
            <person name="Grigoriev I."/>
            <person name="Grimwood J."/>
            <person name="Kuo A."/>
            <person name="Otillar R.P."/>
            <person name="Salamov A."/>
            <person name="Detter J.C."/>
            <person name="Lindquist E."/>
            <person name="Shapiro H."/>
            <person name="Lucas S."/>
            <person name="Glavina del Rio T."/>
            <person name="Pitluck S."/>
            <person name="Rokhsar D."/>
            <person name="Bowler C."/>
        </authorList>
    </citation>
    <scope>GENOME REANNOTATION</scope>
    <source>
        <strain evidence="5">CCAP 1055/1</strain>
    </source>
</reference>
<dbReference type="InterPro" id="IPR005786">
    <property type="entry name" value="B_amino_transII"/>
</dbReference>
<comment type="cofactor">
    <cofactor evidence="1">
        <name>pyridoxal 5'-phosphate</name>
        <dbReference type="ChEBI" id="CHEBI:597326"/>
    </cofactor>
</comment>
<dbReference type="Proteomes" id="UP000000759">
    <property type="component" value="Chromosome 30"/>
</dbReference>
<dbReference type="InterPro" id="IPR036038">
    <property type="entry name" value="Aminotransferase-like"/>
</dbReference>
<dbReference type="RefSeq" id="XP_002185416.1">
    <property type="nucleotide sequence ID" value="XM_002185380.1"/>
</dbReference>
<evidence type="ECO:0008006" key="6">
    <source>
        <dbReference type="Google" id="ProtNLM"/>
    </source>
</evidence>
<gene>
    <name evidence="4" type="ORF">PHATRDRAFT_41496</name>
</gene>
<dbReference type="GeneID" id="7199245"/>
<organism evidence="4 5">
    <name type="scientific">Phaeodactylum tricornutum (strain CCAP 1055/1)</name>
    <dbReference type="NCBI Taxonomy" id="556484"/>
    <lineage>
        <taxon>Eukaryota</taxon>
        <taxon>Sar</taxon>
        <taxon>Stramenopiles</taxon>
        <taxon>Ochrophyta</taxon>
        <taxon>Bacillariophyta</taxon>
        <taxon>Bacillariophyceae</taxon>
        <taxon>Bacillariophycidae</taxon>
        <taxon>Naviculales</taxon>
        <taxon>Phaeodactylaceae</taxon>
        <taxon>Phaeodactylum</taxon>
    </lineage>
</organism>
<dbReference type="InParanoid" id="B7GED6"/>
<protein>
    <recommendedName>
        <fullName evidence="6">Branched-chain amino acid aminotransferase</fullName>
    </recommendedName>
</protein>
<keyword evidence="3" id="KW-0663">Pyridoxal phosphate</keyword>
<dbReference type="Gene3D" id="3.30.470.10">
    <property type="match status" value="1"/>
</dbReference>
<keyword evidence="5" id="KW-1185">Reference proteome</keyword>
<dbReference type="eggNOG" id="KOG0975">
    <property type="taxonomic scope" value="Eukaryota"/>
</dbReference>
<evidence type="ECO:0000313" key="5">
    <source>
        <dbReference type="Proteomes" id="UP000000759"/>
    </source>
</evidence>
<dbReference type="HOGENOM" id="CLU_107381_0_0_1"/>
<dbReference type="PANTHER" id="PTHR42825:SF2">
    <property type="entry name" value="BRANCHED-CHAIN-AMINO-ACID AMINOTRANSFERASE 3, CHLOROPLASTIC-RELATED"/>
    <property type="match status" value="1"/>
</dbReference>
<evidence type="ECO:0000256" key="2">
    <source>
        <dbReference type="ARBA" id="ARBA00009320"/>
    </source>
</evidence>
<evidence type="ECO:0000313" key="4">
    <source>
        <dbReference type="EMBL" id="EEC43085.1"/>
    </source>
</evidence>
<dbReference type="OrthoDB" id="1732691at2759"/>
<sequence>MCAEDLLHLTTTTDWSEEEKFLQELESSVFLYQDRPLPLTPATTSLNYGTTLWEGLKAYRVNNLKAVVFRPEQNYARMRAGAHEMCLPMPSKRLFLRAVQLAVQENAHLLPPVGDGMKLYVRLMLLGSGQQLGLYPE</sequence>
<evidence type="ECO:0000256" key="3">
    <source>
        <dbReference type="ARBA" id="ARBA00022898"/>
    </source>
</evidence>